<gene>
    <name evidence="1" type="ORF">AM231_23335</name>
</gene>
<dbReference type="Proteomes" id="UP000036932">
    <property type="component" value="Unassembled WGS sequence"/>
</dbReference>
<keyword evidence="2" id="KW-1185">Reference proteome</keyword>
<dbReference type="PATRIC" id="fig|1705565.3.peg.812"/>
<dbReference type="EMBL" id="LIUT01000006">
    <property type="protein sequence ID" value="KOR76867.1"/>
    <property type="molecule type" value="Genomic_DNA"/>
</dbReference>
<sequence>MKNRKFLVTFGHNLDHSNLDYLVSDRLSRYKGWIQKDYFDPVLHKGAAFILNYQIIDTNVARVSQRYYLDDYHITEAQLQGFLYSLNKLKGTHVLCNPRKQGHHWTIINEIEYSCYAYQTLDGRDLRFLEYNNDTRADADMKKGIPRVSEHRHYLTIPSDCDQEEKDRRLTDWITEIIEAGRQQN</sequence>
<dbReference type="RefSeq" id="WP_054404725.1">
    <property type="nucleotide sequence ID" value="NZ_LIUT01000006.1"/>
</dbReference>
<proteinExistence type="predicted"/>
<dbReference type="AlphaFoldDB" id="A0A0M1N3X9"/>
<dbReference type="OrthoDB" id="2740438at2"/>
<accession>A0A0M1N3X9</accession>
<comment type="caution">
    <text evidence="1">The sequence shown here is derived from an EMBL/GenBank/DDBJ whole genome shotgun (WGS) entry which is preliminary data.</text>
</comment>
<organism evidence="1 2">
    <name type="scientific">Paenibacillus solani</name>
    <dbReference type="NCBI Taxonomy" id="1705565"/>
    <lineage>
        <taxon>Bacteria</taxon>
        <taxon>Bacillati</taxon>
        <taxon>Bacillota</taxon>
        <taxon>Bacilli</taxon>
        <taxon>Bacillales</taxon>
        <taxon>Paenibacillaceae</taxon>
        <taxon>Paenibacillus</taxon>
    </lineage>
</organism>
<reference evidence="2" key="1">
    <citation type="submission" date="2015-08" db="EMBL/GenBank/DDBJ databases">
        <title>Genome sequencing project for genomic taxonomy and phylogenomics of Bacillus-like bacteria.</title>
        <authorList>
            <person name="Liu B."/>
            <person name="Wang J."/>
            <person name="Zhu Y."/>
            <person name="Liu G."/>
            <person name="Chen Q."/>
            <person name="Chen Z."/>
            <person name="Lan J."/>
            <person name="Che J."/>
            <person name="Ge C."/>
            <person name="Shi H."/>
            <person name="Pan Z."/>
            <person name="Liu X."/>
        </authorList>
    </citation>
    <scope>NUCLEOTIDE SEQUENCE [LARGE SCALE GENOMIC DNA]</scope>
    <source>
        <strain evidence="2">FJAT-22460</strain>
    </source>
</reference>
<evidence type="ECO:0000313" key="2">
    <source>
        <dbReference type="Proteomes" id="UP000036932"/>
    </source>
</evidence>
<protein>
    <submittedName>
        <fullName evidence="1">Uncharacterized protein</fullName>
    </submittedName>
</protein>
<evidence type="ECO:0000313" key="1">
    <source>
        <dbReference type="EMBL" id="KOR76867.1"/>
    </source>
</evidence>
<name>A0A0M1N3X9_9BACL</name>